<evidence type="ECO:0000313" key="6">
    <source>
        <dbReference type="EMBL" id="GIL79721.1"/>
    </source>
</evidence>
<accession>A0A8J4CDM4</accession>
<gene>
    <name evidence="6" type="ORF">Vretifemale_8998</name>
    <name evidence="7" type="ORF">Vretimale_12369</name>
</gene>
<comment type="caution">
    <text evidence="6">The sequence shown here is derived from an EMBL/GenBank/DDBJ whole genome shotgun (WGS) entry which is preliminary data.</text>
</comment>
<dbReference type="SMART" id="SM00364">
    <property type="entry name" value="LRR_BAC"/>
    <property type="match status" value="4"/>
</dbReference>
<dbReference type="InterPro" id="IPR000626">
    <property type="entry name" value="Ubiquitin-like_dom"/>
</dbReference>
<dbReference type="EMBL" id="BNCP01000016">
    <property type="protein sequence ID" value="GIL79721.1"/>
    <property type="molecule type" value="Genomic_DNA"/>
</dbReference>
<dbReference type="Gene3D" id="3.80.10.10">
    <property type="entry name" value="Ribonuclease Inhibitor"/>
    <property type="match status" value="2"/>
</dbReference>
<proteinExistence type="predicted"/>
<name>A0A8J4CDM4_9CHLO</name>
<dbReference type="Pfam" id="PF00240">
    <property type="entry name" value="ubiquitin"/>
    <property type="match status" value="1"/>
</dbReference>
<comment type="subcellular location">
    <subcellularLocation>
        <location evidence="1">Cytoplasm</location>
        <location evidence="1">Cytoskeleton</location>
        <location evidence="1">Cilium axoneme</location>
    </subcellularLocation>
</comment>
<feature type="compositionally biased region" description="Gly residues" evidence="4">
    <location>
        <begin position="401"/>
        <end position="417"/>
    </location>
</feature>
<feature type="region of interest" description="Disordered" evidence="4">
    <location>
        <begin position="392"/>
        <end position="417"/>
    </location>
</feature>
<dbReference type="PANTHER" id="PTHR48051:SF1">
    <property type="entry name" value="RAS SUPPRESSOR PROTEIN 1"/>
    <property type="match status" value="1"/>
</dbReference>
<dbReference type="InterPro" id="IPR050216">
    <property type="entry name" value="LRR_domain-containing"/>
</dbReference>
<dbReference type="InterPro" id="IPR029071">
    <property type="entry name" value="Ubiquitin-like_domsf"/>
</dbReference>
<dbReference type="Pfam" id="PF13855">
    <property type="entry name" value="LRR_8"/>
    <property type="match status" value="1"/>
</dbReference>
<evidence type="ECO:0000256" key="4">
    <source>
        <dbReference type="SAM" id="MobiDB-lite"/>
    </source>
</evidence>
<dbReference type="SUPFAM" id="SSF54236">
    <property type="entry name" value="Ubiquitin-like"/>
    <property type="match status" value="1"/>
</dbReference>
<dbReference type="EMBL" id="BNCQ01000027">
    <property type="protein sequence ID" value="GIM08329.1"/>
    <property type="molecule type" value="Genomic_DNA"/>
</dbReference>
<keyword evidence="8" id="KW-1185">Reference proteome</keyword>
<dbReference type="PROSITE" id="PS50053">
    <property type="entry name" value="UBIQUITIN_2"/>
    <property type="match status" value="1"/>
</dbReference>
<evidence type="ECO:0000313" key="7">
    <source>
        <dbReference type="EMBL" id="GIM08329.1"/>
    </source>
</evidence>
<dbReference type="SUPFAM" id="SSF52058">
    <property type="entry name" value="L domain-like"/>
    <property type="match status" value="1"/>
</dbReference>
<dbReference type="Gene3D" id="3.10.20.90">
    <property type="entry name" value="Phosphatidylinositol 3-kinase Catalytic Subunit, Chain A, domain 1"/>
    <property type="match status" value="1"/>
</dbReference>
<evidence type="ECO:0000259" key="5">
    <source>
        <dbReference type="PROSITE" id="PS50053"/>
    </source>
</evidence>
<dbReference type="PANTHER" id="PTHR48051">
    <property type="match status" value="1"/>
</dbReference>
<keyword evidence="2" id="KW-0433">Leucine-rich repeat</keyword>
<dbReference type="InterPro" id="IPR001611">
    <property type="entry name" value="Leu-rich_rpt"/>
</dbReference>
<keyword evidence="3" id="KW-0677">Repeat</keyword>
<dbReference type="Proteomes" id="UP000722791">
    <property type="component" value="Unassembled WGS sequence"/>
</dbReference>
<evidence type="ECO:0000256" key="3">
    <source>
        <dbReference type="ARBA" id="ARBA00022737"/>
    </source>
</evidence>
<protein>
    <recommendedName>
        <fullName evidence="5">Ubiquitin-like domain-containing protein</fullName>
    </recommendedName>
</protein>
<evidence type="ECO:0000313" key="8">
    <source>
        <dbReference type="Proteomes" id="UP000747110"/>
    </source>
</evidence>
<dbReference type="InterPro" id="IPR032675">
    <property type="entry name" value="LRR_dom_sf"/>
</dbReference>
<reference evidence="6" key="1">
    <citation type="journal article" date="2021" name="Proc. Natl. Acad. Sci. U.S.A.">
        <title>Three genomes in the algal genus Volvox reveal the fate of a haploid sex-determining region after a transition to homothallism.</title>
        <authorList>
            <person name="Yamamoto K."/>
            <person name="Hamaji T."/>
            <person name="Kawai-Toyooka H."/>
            <person name="Matsuzaki R."/>
            <person name="Takahashi F."/>
            <person name="Nishimura Y."/>
            <person name="Kawachi M."/>
            <person name="Noguchi H."/>
            <person name="Minakuchi Y."/>
            <person name="Umen J.G."/>
            <person name="Toyoda A."/>
            <person name="Nozaki H."/>
        </authorList>
    </citation>
    <scope>NUCLEOTIDE SEQUENCE</scope>
    <source>
        <strain evidence="7">NIES-3785</strain>
        <strain evidence="6">NIES-3786</strain>
    </source>
</reference>
<dbReference type="SMART" id="SM00369">
    <property type="entry name" value="LRR_TYP"/>
    <property type="match status" value="5"/>
</dbReference>
<dbReference type="GO" id="GO:0005930">
    <property type="term" value="C:axoneme"/>
    <property type="evidence" value="ECO:0007669"/>
    <property type="project" value="UniProtKB-SubCell"/>
</dbReference>
<evidence type="ECO:0000256" key="1">
    <source>
        <dbReference type="ARBA" id="ARBA00004430"/>
    </source>
</evidence>
<organism evidence="6 8">
    <name type="scientific">Volvox reticuliferus</name>
    <dbReference type="NCBI Taxonomy" id="1737510"/>
    <lineage>
        <taxon>Eukaryota</taxon>
        <taxon>Viridiplantae</taxon>
        <taxon>Chlorophyta</taxon>
        <taxon>core chlorophytes</taxon>
        <taxon>Chlorophyceae</taxon>
        <taxon>CS clade</taxon>
        <taxon>Chlamydomonadales</taxon>
        <taxon>Volvocaceae</taxon>
        <taxon>Volvox</taxon>
    </lineage>
</organism>
<dbReference type="AlphaFoldDB" id="A0A8J4CDM4"/>
<sequence length="417" mass="44469">MGDTEQSWALQVKYGSQQLEVNLPASAKIQELQERLQELTGAFVRKQKLIHKGKVLVSSHDLAKAGLTNGAKLMLLLSDASVVTTQGQQALQQQKKARQEEAAQRVRDLYSQAKGLGGAAAAAITAAAAAAQAGPTFDWQERKRNWGKTGIISVRDLNLIALPDGLFDSGFETARVADLSHNRLERLSASLSLLTGLHTLRLEHNQLTSEGLPWEALAQLTLLTALSLDRNRLESVSEGAMGGLRGLKVLSLSNNLLSSLPEAVGQLAALRVLAVDDNRLELLPESIGGCSSLLELSAERNRIRLLPASLAHLTHLQTVRLDGNMITAVPPAVLLDCASLATLSLQGNPITADQLRSTPGFSEYDARRVARCNKQLDGGVLAHASRTFTEGAEDRQWSRWGDGGPGGAAGGPGGTKS</sequence>
<dbReference type="InterPro" id="IPR003591">
    <property type="entry name" value="Leu-rich_rpt_typical-subtyp"/>
</dbReference>
<feature type="domain" description="Ubiquitin-like" evidence="5">
    <location>
        <begin position="8"/>
        <end position="78"/>
    </location>
</feature>
<dbReference type="SMART" id="SM00213">
    <property type="entry name" value="UBQ"/>
    <property type="match status" value="1"/>
</dbReference>
<dbReference type="OrthoDB" id="48988at2759"/>
<dbReference type="Proteomes" id="UP000747110">
    <property type="component" value="Unassembled WGS sequence"/>
</dbReference>
<dbReference type="PROSITE" id="PS51450">
    <property type="entry name" value="LRR"/>
    <property type="match status" value="1"/>
</dbReference>
<evidence type="ECO:0000256" key="2">
    <source>
        <dbReference type="ARBA" id="ARBA00022614"/>
    </source>
</evidence>